<dbReference type="Proteomes" id="UP000718593">
    <property type="component" value="Unassembled WGS sequence"/>
</dbReference>
<dbReference type="AlphaFoldDB" id="A0A930BU34"/>
<organism evidence="1 2">
    <name type="scientific">Dechloromonas agitata</name>
    <dbReference type="NCBI Taxonomy" id="73030"/>
    <lineage>
        <taxon>Bacteria</taxon>
        <taxon>Pseudomonadati</taxon>
        <taxon>Pseudomonadota</taxon>
        <taxon>Betaproteobacteria</taxon>
        <taxon>Rhodocyclales</taxon>
        <taxon>Azonexaceae</taxon>
        <taxon>Dechloromonas</taxon>
    </lineage>
</organism>
<gene>
    <name evidence="1" type="ORF">HXL68_01940</name>
</gene>
<comment type="caution">
    <text evidence="1">The sequence shown here is derived from an EMBL/GenBank/DDBJ whole genome shotgun (WGS) entry which is preliminary data.</text>
</comment>
<evidence type="ECO:0000313" key="2">
    <source>
        <dbReference type="Proteomes" id="UP000718593"/>
    </source>
</evidence>
<protein>
    <submittedName>
        <fullName evidence="1">Uncharacterized protein</fullName>
    </submittedName>
</protein>
<accession>A0A930BU34</accession>
<proteinExistence type="predicted"/>
<name>A0A930BU34_9RHOO</name>
<evidence type="ECO:0000313" key="1">
    <source>
        <dbReference type="EMBL" id="MBF1163780.1"/>
    </source>
</evidence>
<dbReference type="EMBL" id="JABZMI010000016">
    <property type="protein sequence ID" value="MBF1163780.1"/>
    <property type="molecule type" value="Genomic_DNA"/>
</dbReference>
<reference evidence="1" key="1">
    <citation type="submission" date="2020-04" db="EMBL/GenBank/DDBJ databases">
        <title>Deep metagenomics examines the oral microbiome during advanced dental caries in children, revealing novel taxa and co-occurrences with host molecules.</title>
        <authorList>
            <person name="Baker J.L."/>
            <person name="Morton J.T."/>
            <person name="Dinis M."/>
            <person name="Alvarez R."/>
            <person name="Tran N.C."/>
            <person name="Knight R."/>
            <person name="Edlund A."/>
        </authorList>
    </citation>
    <scope>NUCLEOTIDE SEQUENCE</scope>
    <source>
        <strain evidence="1">JCVI_32_bin.24</strain>
    </source>
</reference>
<sequence>MPITTRLLSSEHGFDDFDVLGLPKVHRVCVGHGIKKGDIFNVYCDDGCKLGATWHGSLERSLLSFSIAHAGYRGLVEAIPTSGEDGRHDWAIGKGCEDGFPVFVDDRQLSYRPTPRAARALALEVIARCRADGDYRLNDKPAGFSPPPLAEGTDQTPDEVRAERHAGISVGDFVKAKGWDGEWIVESILLSEAGTVRDCPFQLCSADKDESEGTPTSYGTVSGSDGHVRIWAAAVSLTPSHPVRRG</sequence>